<sequence length="529" mass="59527">MDEEKNARSEGLGTLALFDDDFLLQFMVEWLDTCSVVALGRVSRMLYALASVPYVWREHYLRDFGDVMGHWHGNWRAVYASAYLAKRHQDAPALVEKAAQWQVKATHVYSDTLFREFMLAAFDPKQFLEHHTRLEHRRLHRAHKIRTDDPPALPSLPDNMPRVDARYTDLGMFTENYARPNQPCILVHATDDWPCQTWSLDYIASTWGERTFQAEALRVSGRAYVEYARSSGGGGLAHSDACVVPDISPFYLFDSEVPAQEPAAASGWRVPALIGRCAIGTRGAGTDRDADEYTRADLFSLFGDKRPDYRWLIAGPGRSGSGWHKDPNMTSAWNAVMHGTKFWMMLPPTTTPPGVFVSDDQSEVTAPSSLSEWMFDFYAETKAKHGRRECGGDGQLLEGVCHAGEVMYVPSGWWHLVINLDDSVALTQNFVSVNELPAVLAFMKYTPDQISGFRTEMNKNSVFDEFCAKLRAYDAELVDSSLAAMPKPRHGYVPSQKDWRQKLCDATTDTPWTLAGVVDTDELGDVPWS</sequence>
<dbReference type="GO" id="GO:0000987">
    <property type="term" value="F:cis-regulatory region sequence-specific DNA binding"/>
    <property type="evidence" value="ECO:0007669"/>
    <property type="project" value="TreeGrafter"/>
</dbReference>
<organism evidence="2 3">
    <name type="scientific">Malassezia equina</name>
    <dbReference type="NCBI Taxonomy" id="1381935"/>
    <lineage>
        <taxon>Eukaryota</taxon>
        <taxon>Fungi</taxon>
        <taxon>Dikarya</taxon>
        <taxon>Basidiomycota</taxon>
        <taxon>Ustilaginomycotina</taxon>
        <taxon>Malasseziomycetes</taxon>
        <taxon>Malasseziales</taxon>
        <taxon>Malasseziaceae</taxon>
        <taxon>Malassezia</taxon>
    </lineage>
</organism>
<dbReference type="SUPFAM" id="SSF81383">
    <property type="entry name" value="F-box domain"/>
    <property type="match status" value="1"/>
</dbReference>
<dbReference type="PROSITE" id="PS51184">
    <property type="entry name" value="JMJC"/>
    <property type="match status" value="1"/>
</dbReference>
<dbReference type="SUPFAM" id="SSF51197">
    <property type="entry name" value="Clavaminate synthase-like"/>
    <property type="match status" value="1"/>
</dbReference>
<dbReference type="PANTHER" id="PTHR12480">
    <property type="entry name" value="ARGININE DEMETHYLASE AND LYSYL-HYDROXYLASE JMJD"/>
    <property type="match status" value="1"/>
</dbReference>
<gene>
    <name evidence="2" type="ORF">MEQU1_002789</name>
</gene>
<dbReference type="Gene3D" id="2.60.120.650">
    <property type="entry name" value="Cupin"/>
    <property type="match status" value="1"/>
</dbReference>
<dbReference type="InterPro" id="IPR050910">
    <property type="entry name" value="JMJD6_ArgDemeth/LysHydrox"/>
</dbReference>
<dbReference type="InterPro" id="IPR003347">
    <property type="entry name" value="JmjC_dom"/>
</dbReference>
<dbReference type="InterPro" id="IPR036047">
    <property type="entry name" value="F-box-like_dom_sf"/>
</dbReference>
<proteinExistence type="predicted"/>
<dbReference type="SMART" id="SM00558">
    <property type="entry name" value="JmjC"/>
    <property type="match status" value="1"/>
</dbReference>
<name>A0AAF0EL16_9BASI</name>
<dbReference type="GO" id="GO:0005634">
    <property type="term" value="C:nucleus"/>
    <property type="evidence" value="ECO:0007669"/>
    <property type="project" value="TreeGrafter"/>
</dbReference>
<evidence type="ECO:0000313" key="2">
    <source>
        <dbReference type="EMBL" id="WFD24092.1"/>
    </source>
</evidence>
<evidence type="ECO:0000313" key="3">
    <source>
        <dbReference type="Proteomes" id="UP001214415"/>
    </source>
</evidence>
<accession>A0AAF0EL16</accession>
<reference evidence="2" key="1">
    <citation type="submission" date="2023-03" db="EMBL/GenBank/DDBJ databases">
        <title>Mating type loci evolution in Malassezia.</title>
        <authorList>
            <person name="Coelho M.A."/>
        </authorList>
    </citation>
    <scope>NUCLEOTIDE SEQUENCE</scope>
    <source>
        <strain evidence="2">CBS 12830</strain>
    </source>
</reference>
<dbReference type="Pfam" id="PF02373">
    <property type="entry name" value="JmjC"/>
    <property type="match status" value="1"/>
</dbReference>
<dbReference type="Proteomes" id="UP001214415">
    <property type="component" value="Chromosome 5"/>
</dbReference>
<dbReference type="PANTHER" id="PTHR12480:SF21">
    <property type="entry name" value="JMJC DOMAIN-CONTAINING PROTEIN 8"/>
    <property type="match status" value="1"/>
</dbReference>
<dbReference type="EMBL" id="CP119904">
    <property type="protein sequence ID" value="WFD24092.1"/>
    <property type="molecule type" value="Genomic_DNA"/>
</dbReference>
<protein>
    <recommendedName>
        <fullName evidence="1">JmjC domain-containing protein</fullName>
    </recommendedName>
</protein>
<keyword evidence="3" id="KW-1185">Reference proteome</keyword>
<evidence type="ECO:0000259" key="1">
    <source>
        <dbReference type="PROSITE" id="PS51184"/>
    </source>
</evidence>
<dbReference type="AlphaFoldDB" id="A0AAF0EL16"/>
<feature type="domain" description="JmjC" evidence="1">
    <location>
        <begin position="279"/>
        <end position="447"/>
    </location>
</feature>